<sequence length="174" mass="19410">MHLPAHSPSLSTRTPVHHTPFHFDDLYTNAATRPLNPNRPTHKRTHSRHVPAPKLPEGPFSDSWGTNGYPSDAKSASAGAFLNTIINLDVLADAEEDTHVQWEEDDAMDVDPPEFSLSVGPPPGLDTQFPLAWPKEFFSSQVASLLLLRGERSNASRRRMWQQKPSSLRQEVQA</sequence>
<evidence type="ECO:0000256" key="1">
    <source>
        <dbReference type="SAM" id="MobiDB-lite"/>
    </source>
</evidence>
<evidence type="ECO:0000313" key="2">
    <source>
        <dbReference type="EMBL" id="KIY66565.1"/>
    </source>
</evidence>
<dbReference type="EMBL" id="KN880550">
    <property type="protein sequence ID" value="KIY66565.1"/>
    <property type="molecule type" value="Genomic_DNA"/>
</dbReference>
<organism evidence="2 3">
    <name type="scientific">Cylindrobasidium torrendii FP15055 ss-10</name>
    <dbReference type="NCBI Taxonomy" id="1314674"/>
    <lineage>
        <taxon>Eukaryota</taxon>
        <taxon>Fungi</taxon>
        <taxon>Dikarya</taxon>
        <taxon>Basidiomycota</taxon>
        <taxon>Agaricomycotina</taxon>
        <taxon>Agaricomycetes</taxon>
        <taxon>Agaricomycetidae</taxon>
        <taxon>Agaricales</taxon>
        <taxon>Marasmiineae</taxon>
        <taxon>Physalacriaceae</taxon>
        <taxon>Cylindrobasidium</taxon>
    </lineage>
</organism>
<accession>A0A0D7B8J3</accession>
<dbReference type="AlphaFoldDB" id="A0A0D7B8J3"/>
<reference evidence="2 3" key="1">
    <citation type="journal article" date="2015" name="Fungal Genet. Biol.">
        <title>Evolution of novel wood decay mechanisms in Agaricales revealed by the genome sequences of Fistulina hepatica and Cylindrobasidium torrendii.</title>
        <authorList>
            <person name="Floudas D."/>
            <person name="Held B.W."/>
            <person name="Riley R."/>
            <person name="Nagy L.G."/>
            <person name="Koehler G."/>
            <person name="Ransdell A.S."/>
            <person name="Younus H."/>
            <person name="Chow J."/>
            <person name="Chiniquy J."/>
            <person name="Lipzen A."/>
            <person name="Tritt A."/>
            <person name="Sun H."/>
            <person name="Haridas S."/>
            <person name="LaButti K."/>
            <person name="Ohm R.A."/>
            <person name="Kues U."/>
            <person name="Blanchette R.A."/>
            <person name="Grigoriev I.V."/>
            <person name="Minto R.E."/>
            <person name="Hibbett D.S."/>
        </authorList>
    </citation>
    <scope>NUCLEOTIDE SEQUENCE [LARGE SCALE GENOMIC DNA]</scope>
    <source>
        <strain evidence="2 3">FP15055 ss-10</strain>
    </source>
</reference>
<gene>
    <name evidence="2" type="ORF">CYLTODRAFT_423279</name>
</gene>
<name>A0A0D7B8J3_9AGAR</name>
<feature type="compositionally biased region" description="Basic residues" evidence="1">
    <location>
        <begin position="40"/>
        <end position="51"/>
    </location>
</feature>
<proteinExistence type="predicted"/>
<keyword evidence="3" id="KW-1185">Reference proteome</keyword>
<feature type="region of interest" description="Disordered" evidence="1">
    <location>
        <begin position="30"/>
        <end position="66"/>
    </location>
</feature>
<dbReference type="Proteomes" id="UP000054007">
    <property type="component" value="Unassembled WGS sequence"/>
</dbReference>
<evidence type="ECO:0000313" key="3">
    <source>
        <dbReference type="Proteomes" id="UP000054007"/>
    </source>
</evidence>
<protein>
    <submittedName>
        <fullName evidence="2">Uncharacterized protein</fullName>
    </submittedName>
</protein>